<proteinExistence type="predicted"/>
<reference evidence="1" key="1">
    <citation type="submission" date="2015-11" db="EMBL/GenBank/DDBJ databases">
        <title>De novo transcriptome assembly of four potential Pierce s Disease insect vectors from Arizona vineyards.</title>
        <authorList>
            <person name="Tassone E.E."/>
        </authorList>
    </citation>
    <scope>NUCLEOTIDE SEQUENCE</scope>
</reference>
<organism evidence="1">
    <name type="scientific">Cuerna arida</name>
    <dbReference type="NCBI Taxonomy" id="1464854"/>
    <lineage>
        <taxon>Eukaryota</taxon>
        <taxon>Metazoa</taxon>
        <taxon>Ecdysozoa</taxon>
        <taxon>Arthropoda</taxon>
        <taxon>Hexapoda</taxon>
        <taxon>Insecta</taxon>
        <taxon>Pterygota</taxon>
        <taxon>Neoptera</taxon>
        <taxon>Paraneoptera</taxon>
        <taxon>Hemiptera</taxon>
        <taxon>Auchenorrhyncha</taxon>
        <taxon>Membracoidea</taxon>
        <taxon>Cicadellidae</taxon>
        <taxon>Cicadellinae</taxon>
        <taxon>Proconiini</taxon>
        <taxon>Cuerna</taxon>
    </lineage>
</organism>
<evidence type="ECO:0000313" key="1">
    <source>
        <dbReference type="EMBL" id="JAS54552.1"/>
    </source>
</evidence>
<dbReference type="EMBL" id="GECZ01015217">
    <property type="protein sequence ID" value="JAS54552.1"/>
    <property type="molecule type" value="Transcribed_RNA"/>
</dbReference>
<sequence length="101" mass="11283">MRPLIDPTTQVGYIFMPGAGLLDVVGPKISTRPGKQCEVLIVGTNDMARGNRHVIYSFMESYIATRPTNSKLVLATLPHCHYLDHDDPNHDETMLVNAYIE</sequence>
<accession>A0A1B6FWG2</accession>
<protein>
    <recommendedName>
        <fullName evidence="2">SGNH hydrolase-type esterase domain-containing protein</fullName>
    </recommendedName>
</protein>
<feature type="non-terminal residue" evidence="1">
    <location>
        <position position="101"/>
    </location>
</feature>
<name>A0A1B6FWG2_9HEMI</name>
<gene>
    <name evidence="1" type="ORF">g.48778</name>
</gene>
<dbReference type="AlphaFoldDB" id="A0A1B6FWG2"/>
<evidence type="ECO:0008006" key="2">
    <source>
        <dbReference type="Google" id="ProtNLM"/>
    </source>
</evidence>